<sequence length="96" mass="10664">MDIELLLSDWERTLDQSPDAEEHDDSSDDELDGCSMPRDREVATEEEDATSEEAASAGRAYLENLKQNGGITLLQEAKVVRAYQTKGKLGLFALLF</sequence>
<dbReference type="Proteomes" id="UP000018817">
    <property type="component" value="Unassembled WGS sequence"/>
</dbReference>
<feature type="region of interest" description="Disordered" evidence="1">
    <location>
        <begin position="11"/>
        <end position="55"/>
    </location>
</feature>
<evidence type="ECO:0000256" key="1">
    <source>
        <dbReference type="SAM" id="MobiDB-lite"/>
    </source>
</evidence>
<gene>
    <name evidence="2" type="ORF">PPTG_07395</name>
</gene>
<dbReference type="RefSeq" id="XP_008899820.1">
    <property type="nucleotide sequence ID" value="XM_008901572.1"/>
</dbReference>
<dbReference type="AlphaFoldDB" id="W2QPW2"/>
<organism evidence="2 3">
    <name type="scientific">Phytophthora nicotianae (strain INRA-310)</name>
    <name type="common">Phytophthora parasitica</name>
    <dbReference type="NCBI Taxonomy" id="761204"/>
    <lineage>
        <taxon>Eukaryota</taxon>
        <taxon>Sar</taxon>
        <taxon>Stramenopiles</taxon>
        <taxon>Oomycota</taxon>
        <taxon>Peronosporomycetes</taxon>
        <taxon>Peronosporales</taxon>
        <taxon>Peronosporaceae</taxon>
        <taxon>Phytophthora</taxon>
    </lineage>
</organism>
<proteinExistence type="predicted"/>
<dbReference type="EMBL" id="KI669571">
    <property type="protein sequence ID" value="ETN15232.1"/>
    <property type="molecule type" value="Genomic_DNA"/>
</dbReference>
<reference evidence="2 3" key="2">
    <citation type="submission" date="2013-11" db="EMBL/GenBank/DDBJ databases">
        <title>The Genome Sequence of Phytophthora parasitica INRA-310.</title>
        <authorList>
            <consortium name="The Broad Institute Genomics Platform"/>
            <person name="Russ C."/>
            <person name="Tyler B."/>
            <person name="Panabieres F."/>
            <person name="Shan W."/>
            <person name="Tripathy S."/>
            <person name="Grunwald N."/>
            <person name="Machado M."/>
            <person name="Johnson C.S."/>
            <person name="Arredondo F."/>
            <person name="Hong C."/>
            <person name="Coffey M."/>
            <person name="Young S.K."/>
            <person name="Zeng Q."/>
            <person name="Gargeya S."/>
            <person name="Fitzgerald M."/>
            <person name="Abouelleil A."/>
            <person name="Alvarado L."/>
            <person name="Chapman S.B."/>
            <person name="Gainer-Dewar J."/>
            <person name="Goldberg J."/>
            <person name="Griggs A."/>
            <person name="Gujja S."/>
            <person name="Hansen M."/>
            <person name="Howarth C."/>
            <person name="Imamovic A."/>
            <person name="Ireland A."/>
            <person name="Larimer J."/>
            <person name="McCowan C."/>
            <person name="Murphy C."/>
            <person name="Pearson M."/>
            <person name="Poon T.W."/>
            <person name="Priest M."/>
            <person name="Roberts A."/>
            <person name="Saif S."/>
            <person name="Shea T."/>
            <person name="Sykes S."/>
            <person name="Wortman J."/>
            <person name="Nusbaum C."/>
            <person name="Birren B."/>
        </authorList>
    </citation>
    <scope>NUCLEOTIDE SEQUENCE [LARGE SCALE GENOMIC DNA]</scope>
    <source>
        <strain evidence="2 3">INRA-310</strain>
    </source>
</reference>
<evidence type="ECO:0000313" key="2">
    <source>
        <dbReference type="EMBL" id="ETN15232.1"/>
    </source>
</evidence>
<dbReference type="OrthoDB" id="6626753at2759"/>
<protein>
    <submittedName>
        <fullName evidence="2">Uncharacterized protein</fullName>
    </submittedName>
</protein>
<dbReference type="GeneID" id="20177276"/>
<accession>W2QPW2</accession>
<dbReference type="VEuPathDB" id="FungiDB:PPTG_07395"/>
<name>W2QPW2_PHYN3</name>
<reference evidence="3" key="1">
    <citation type="submission" date="2011-12" db="EMBL/GenBank/DDBJ databases">
        <authorList>
            <consortium name="The Broad Institute Genome Sequencing Platform"/>
            <person name="Russ C."/>
            <person name="Tyler B."/>
            <person name="Panabieres F."/>
            <person name="Shan W."/>
            <person name="Tripathy S."/>
            <person name="Grunwald N."/>
            <person name="Machado M."/>
            <person name="Young S.K."/>
            <person name="Zeng Q."/>
            <person name="Gargeya S."/>
            <person name="Fitzgerald M."/>
            <person name="Haas B."/>
            <person name="Abouelleil A."/>
            <person name="Alvarado L."/>
            <person name="Arachchi H.M."/>
            <person name="Berlin A."/>
            <person name="Chapman S.B."/>
            <person name="Gearin G."/>
            <person name="Goldberg J."/>
            <person name="Griggs A."/>
            <person name="Gujja S."/>
            <person name="Hansen M."/>
            <person name="Heiman D."/>
            <person name="Howarth C."/>
            <person name="Larimer J."/>
            <person name="Lui A."/>
            <person name="MacDonald P.J.P."/>
            <person name="McCowen C."/>
            <person name="Montmayeur A."/>
            <person name="Murphy C."/>
            <person name="Neiman D."/>
            <person name="Pearson M."/>
            <person name="Priest M."/>
            <person name="Roberts A."/>
            <person name="Saif S."/>
            <person name="Shea T."/>
            <person name="Sisk P."/>
            <person name="Stolte C."/>
            <person name="Sykes S."/>
            <person name="Wortman J."/>
            <person name="Nusbaum C."/>
            <person name="Birren B."/>
        </authorList>
    </citation>
    <scope>NUCLEOTIDE SEQUENCE [LARGE SCALE GENOMIC DNA]</scope>
    <source>
        <strain evidence="3">INRA-310</strain>
    </source>
</reference>
<evidence type="ECO:0000313" key="3">
    <source>
        <dbReference type="Proteomes" id="UP000018817"/>
    </source>
</evidence>
<feature type="compositionally biased region" description="Acidic residues" evidence="1">
    <location>
        <begin position="18"/>
        <end position="32"/>
    </location>
</feature>